<protein>
    <submittedName>
        <fullName evidence="2">Unannotated protein</fullName>
    </submittedName>
</protein>
<reference evidence="2" key="1">
    <citation type="submission" date="2020-05" db="EMBL/GenBank/DDBJ databases">
        <authorList>
            <person name="Chiriac C."/>
            <person name="Salcher M."/>
            <person name="Ghai R."/>
            <person name="Kavagutti S V."/>
        </authorList>
    </citation>
    <scope>NUCLEOTIDE SEQUENCE</scope>
</reference>
<evidence type="ECO:0000256" key="1">
    <source>
        <dbReference type="SAM" id="MobiDB-lite"/>
    </source>
</evidence>
<feature type="compositionally biased region" description="Low complexity" evidence="1">
    <location>
        <begin position="26"/>
        <end position="38"/>
    </location>
</feature>
<dbReference type="EMBL" id="CAFBLQ010000002">
    <property type="protein sequence ID" value="CAB4857208.1"/>
    <property type="molecule type" value="Genomic_DNA"/>
</dbReference>
<organism evidence="2">
    <name type="scientific">freshwater metagenome</name>
    <dbReference type="NCBI Taxonomy" id="449393"/>
    <lineage>
        <taxon>unclassified sequences</taxon>
        <taxon>metagenomes</taxon>
        <taxon>ecological metagenomes</taxon>
    </lineage>
</organism>
<accession>A0A6J7CK98</accession>
<sequence length="136" mass="14195">MSLFRRSLPLVVLVVAALLAGCGDSAPSTSSGASSMSSEQTRSGGEIKLEATDVPATESMAVSTMAGRTTVSFHNDYPTPHGIRIESSSKEVVGAIEPFSGGSRKIDVELTPGTYRIWCVSEGVVPTVPHTVLTVE</sequence>
<name>A0A6J7CK98_9ZZZZ</name>
<dbReference type="PROSITE" id="PS51257">
    <property type="entry name" value="PROKAR_LIPOPROTEIN"/>
    <property type="match status" value="1"/>
</dbReference>
<feature type="region of interest" description="Disordered" evidence="1">
    <location>
        <begin position="26"/>
        <end position="52"/>
    </location>
</feature>
<evidence type="ECO:0000313" key="2">
    <source>
        <dbReference type="EMBL" id="CAB4857208.1"/>
    </source>
</evidence>
<gene>
    <name evidence="2" type="ORF">UFOPK3423_00039</name>
</gene>
<dbReference type="AlphaFoldDB" id="A0A6J7CK98"/>
<proteinExistence type="predicted"/>